<dbReference type="Gene3D" id="1.10.260.40">
    <property type="entry name" value="lambda repressor-like DNA-binding domains"/>
    <property type="match status" value="1"/>
</dbReference>
<protein>
    <recommendedName>
        <fullName evidence="4">HTH cro/C1-type domain-containing protein</fullName>
    </recommendedName>
</protein>
<sequence length="140" mass="16969">MDMSINKRLEKFLFEKDISQEKLRIKLGLKTRQQVSNWINCHDPIPDKHVLAIIRQFPELNANWLLRGAGNMLIDQKQLRQINRNEYGFCEDCIDKDKEIEMLKNLLEKKEQELKEQYKESGKLEERLYQYEKKEKKRND</sequence>
<evidence type="ECO:0000313" key="3">
    <source>
        <dbReference type="Proteomes" id="UP000004892"/>
    </source>
</evidence>
<feature type="coiled-coil region" evidence="1">
    <location>
        <begin position="93"/>
        <end position="134"/>
    </location>
</feature>
<organism evidence="2 3">
    <name type="scientific">Odoribacter laneus YIT 12061</name>
    <dbReference type="NCBI Taxonomy" id="742817"/>
    <lineage>
        <taxon>Bacteria</taxon>
        <taxon>Pseudomonadati</taxon>
        <taxon>Bacteroidota</taxon>
        <taxon>Bacteroidia</taxon>
        <taxon>Bacteroidales</taxon>
        <taxon>Odoribacteraceae</taxon>
        <taxon>Odoribacter</taxon>
    </lineage>
</organism>
<proteinExistence type="predicted"/>
<dbReference type="GeneID" id="98070015"/>
<dbReference type="HOGENOM" id="CLU_1833147_0_0_10"/>
<comment type="caution">
    <text evidence="2">The sequence shown here is derived from an EMBL/GenBank/DDBJ whole genome shotgun (WGS) entry which is preliminary data.</text>
</comment>
<name>H1DJP2_9BACT</name>
<dbReference type="EMBL" id="ADMC01000026">
    <property type="protein sequence ID" value="EHP46111.1"/>
    <property type="molecule type" value="Genomic_DNA"/>
</dbReference>
<keyword evidence="3" id="KW-1185">Reference proteome</keyword>
<dbReference type="GO" id="GO:0003677">
    <property type="term" value="F:DNA binding"/>
    <property type="evidence" value="ECO:0007669"/>
    <property type="project" value="InterPro"/>
</dbReference>
<dbReference type="PATRIC" id="fig|742817.3.peg.2650"/>
<dbReference type="InterPro" id="IPR010982">
    <property type="entry name" value="Lambda_DNA-bd_dom_sf"/>
</dbReference>
<keyword evidence="1" id="KW-0175">Coiled coil</keyword>
<evidence type="ECO:0000256" key="1">
    <source>
        <dbReference type="SAM" id="Coils"/>
    </source>
</evidence>
<dbReference type="STRING" id="742817.HMPREF9449_02478"/>
<dbReference type="RefSeq" id="WP_009137624.1">
    <property type="nucleotide sequence ID" value="NZ_JH594597.1"/>
</dbReference>
<dbReference type="Proteomes" id="UP000004892">
    <property type="component" value="Unassembled WGS sequence"/>
</dbReference>
<accession>H1DJP2</accession>
<gene>
    <name evidence="2" type="ORF">HMPREF9449_02478</name>
</gene>
<dbReference type="AlphaFoldDB" id="H1DJP2"/>
<evidence type="ECO:0008006" key="4">
    <source>
        <dbReference type="Google" id="ProtNLM"/>
    </source>
</evidence>
<reference evidence="2 3" key="1">
    <citation type="submission" date="2012-01" db="EMBL/GenBank/DDBJ databases">
        <title>The Genome Sequence of Odoribacter laneus YIT 12061.</title>
        <authorList>
            <consortium name="The Broad Institute Genome Sequencing Platform"/>
            <person name="Earl A."/>
            <person name="Ward D."/>
            <person name="Feldgarden M."/>
            <person name="Gevers D."/>
            <person name="Morotomi M."/>
            <person name="Young S.K."/>
            <person name="Zeng Q."/>
            <person name="Gargeya S."/>
            <person name="Fitzgerald M."/>
            <person name="Haas B."/>
            <person name="Abouelleil A."/>
            <person name="Alvarado L."/>
            <person name="Arachchi H.M."/>
            <person name="Berlin A."/>
            <person name="Chapman S.B."/>
            <person name="Gearin G."/>
            <person name="Goldberg J."/>
            <person name="Griggs A."/>
            <person name="Gujja S."/>
            <person name="Hansen M."/>
            <person name="Heiman D."/>
            <person name="Howarth C."/>
            <person name="Larimer J."/>
            <person name="Lui A."/>
            <person name="MacDonald P.J.P."/>
            <person name="McCowen C."/>
            <person name="Montmayeur A."/>
            <person name="Murphy C."/>
            <person name="Neiman D."/>
            <person name="Pearson M."/>
            <person name="Priest M."/>
            <person name="Roberts A."/>
            <person name="Saif S."/>
            <person name="Shea T."/>
            <person name="Sisk P."/>
            <person name="Stolte C."/>
            <person name="Sykes S."/>
            <person name="Wortman J."/>
            <person name="Nusbaum C."/>
            <person name="Birren B."/>
        </authorList>
    </citation>
    <scope>NUCLEOTIDE SEQUENCE [LARGE SCALE GENOMIC DNA]</scope>
    <source>
        <strain evidence="2 3">YIT 12061</strain>
    </source>
</reference>
<evidence type="ECO:0000313" key="2">
    <source>
        <dbReference type="EMBL" id="EHP46111.1"/>
    </source>
</evidence>